<dbReference type="EMBL" id="JXRP01000017">
    <property type="protein sequence ID" value="KIL45735.1"/>
    <property type="molecule type" value="Genomic_DNA"/>
</dbReference>
<name>A0A0C2R651_9BACL</name>
<dbReference type="OrthoDB" id="9812611at2"/>
<dbReference type="PATRIC" id="fig|889306.3.peg.2101"/>
<protein>
    <submittedName>
        <fullName evidence="1">Uncharacterized protein</fullName>
    </submittedName>
</protein>
<keyword evidence="2" id="KW-1185">Reference proteome</keyword>
<dbReference type="AlphaFoldDB" id="A0A0C2R651"/>
<evidence type="ECO:0000313" key="2">
    <source>
        <dbReference type="Proteomes" id="UP000031938"/>
    </source>
</evidence>
<comment type="caution">
    <text evidence="1">The sequence shown here is derived from an EMBL/GenBank/DDBJ whole genome shotgun (WGS) entry which is preliminary data.</text>
</comment>
<gene>
    <name evidence="1" type="ORF">KP78_20840</name>
</gene>
<dbReference type="NCBIfam" id="TIGR02681">
    <property type="entry name" value="phage_pRha"/>
    <property type="match status" value="1"/>
</dbReference>
<reference evidence="1 2" key="1">
    <citation type="submission" date="2015-01" db="EMBL/GenBank/DDBJ databases">
        <title>Genome sequencing of Jeotgalibacillus soli.</title>
        <authorList>
            <person name="Goh K.M."/>
            <person name="Chan K.-G."/>
            <person name="Yaakop A.S."/>
            <person name="Ee R."/>
            <person name="Gan H.M."/>
            <person name="Chan C.S."/>
        </authorList>
    </citation>
    <scope>NUCLEOTIDE SEQUENCE [LARGE SCALE GENOMIC DNA]</scope>
    <source>
        <strain evidence="1 2">P9</strain>
    </source>
</reference>
<organism evidence="1 2">
    <name type="scientific">Jeotgalibacillus soli</name>
    <dbReference type="NCBI Taxonomy" id="889306"/>
    <lineage>
        <taxon>Bacteria</taxon>
        <taxon>Bacillati</taxon>
        <taxon>Bacillota</taxon>
        <taxon>Bacilli</taxon>
        <taxon>Bacillales</taxon>
        <taxon>Caryophanaceae</taxon>
        <taxon>Jeotgalibacillus</taxon>
    </lineage>
</organism>
<dbReference type="RefSeq" id="WP_041088466.1">
    <property type="nucleotide sequence ID" value="NZ_JXRP01000017.1"/>
</dbReference>
<dbReference type="InterPro" id="IPR014054">
    <property type="entry name" value="Phage_regulatory_Rha"/>
</dbReference>
<sequence>MSLQVINQNGQLLIDSRDVAEMIDRPHNDLMKTIRGYIKHLTQGNFSLSDFFIESTYKDSTSRLLPCFLLTRKGCEMVANKMTGEKGVLFTAAYVTRFEEMERALTSTAGLSPELQMFKQLFDVVAKKELEDKRRDEEIKALSTNVVQIKETFLQRDDDWRDAINRMMKRAGFIAGGNYSDLRKMSYERLEERAKCNINIRLANLKDRLEEAGATKSKVSKTTKMDVIESDVRLKEIYMTIVKEMSIGSMRA</sequence>
<dbReference type="Pfam" id="PF09669">
    <property type="entry name" value="Phage_pRha"/>
    <property type="match status" value="1"/>
</dbReference>
<proteinExistence type="predicted"/>
<dbReference type="STRING" id="889306.KP78_20840"/>
<accession>A0A0C2R651</accession>
<evidence type="ECO:0000313" key="1">
    <source>
        <dbReference type="EMBL" id="KIL45735.1"/>
    </source>
</evidence>
<dbReference type="Proteomes" id="UP000031938">
    <property type="component" value="Unassembled WGS sequence"/>
</dbReference>